<proteinExistence type="predicted"/>
<evidence type="ECO:0000256" key="1">
    <source>
        <dbReference type="SAM" id="Phobius"/>
    </source>
</evidence>
<organism evidence="2 3">
    <name type="scientific">Neolecta irregularis (strain DAH-3)</name>
    <dbReference type="NCBI Taxonomy" id="1198029"/>
    <lineage>
        <taxon>Eukaryota</taxon>
        <taxon>Fungi</taxon>
        <taxon>Dikarya</taxon>
        <taxon>Ascomycota</taxon>
        <taxon>Taphrinomycotina</taxon>
        <taxon>Neolectales</taxon>
        <taxon>Neolectaceae</taxon>
        <taxon>Neolecta</taxon>
    </lineage>
</organism>
<keyword evidence="1" id="KW-0472">Membrane</keyword>
<evidence type="ECO:0000313" key="2">
    <source>
        <dbReference type="EMBL" id="OLL22800.1"/>
    </source>
</evidence>
<dbReference type="Proteomes" id="UP000186594">
    <property type="component" value="Unassembled WGS sequence"/>
</dbReference>
<dbReference type="EMBL" id="LXFE01002719">
    <property type="protein sequence ID" value="OLL22800.1"/>
    <property type="molecule type" value="Genomic_DNA"/>
</dbReference>
<protein>
    <submittedName>
        <fullName evidence="2">Uncharacterized protein</fullName>
    </submittedName>
</protein>
<comment type="caution">
    <text evidence="2">The sequence shown here is derived from an EMBL/GenBank/DDBJ whole genome shotgun (WGS) entry which is preliminary data.</text>
</comment>
<gene>
    <name evidence="2" type="ORF">NEOLI_004143</name>
</gene>
<keyword evidence="3" id="KW-1185">Reference proteome</keyword>
<keyword evidence="1" id="KW-0812">Transmembrane</keyword>
<accession>A0A1U7LJG5</accession>
<reference evidence="2 3" key="1">
    <citation type="submission" date="2016-04" db="EMBL/GenBank/DDBJ databases">
        <title>Evolutionary innovation and constraint leading to complex multicellularity in the Ascomycota.</title>
        <authorList>
            <person name="Cisse O."/>
            <person name="Nguyen A."/>
            <person name="Hewitt D.A."/>
            <person name="Jedd G."/>
            <person name="Stajich J.E."/>
        </authorList>
    </citation>
    <scope>NUCLEOTIDE SEQUENCE [LARGE SCALE GENOMIC DNA]</scope>
    <source>
        <strain evidence="2 3">DAH-3</strain>
    </source>
</reference>
<evidence type="ECO:0000313" key="3">
    <source>
        <dbReference type="Proteomes" id="UP000186594"/>
    </source>
</evidence>
<name>A0A1U7LJG5_NEOID</name>
<feature type="transmembrane region" description="Helical" evidence="1">
    <location>
        <begin position="62"/>
        <end position="80"/>
    </location>
</feature>
<feature type="transmembrane region" description="Helical" evidence="1">
    <location>
        <begin position="36"/>
        <end position="56"/>
    </location>
</feature>
<keyword evidence="1" id="KW-1133">Transmembrane helix</keyword>
<dbReference type="AlphaFoldDB" id="A0A1U7LJG5"/>
<sequence length="120" mass="13112">MEFNSLIQSRRMLKKMPPNFENFATTRRVLEHLTEANAAACVAGVYSLFFTIYGFLALDCLTLFGGSLAFKAYASVFAITSAQRTGTRKSVGESLSLASARSGQSLQKTIVEKSSLEEDV</sequence>